<name>A0ABT8FGS6_9ACTN</name>
<proteinExistence type="predicted"/>
<feature type="transmembrane region" description="Helical" evidence="2">
    <location>
        <begin position="188"/>
        <end position="206"/>
    </location>
</feature>
<feature type="transmembrane region" description="Helical" evidence="2">
    <location>
        <begin position="331"/>
        <end position="357"/>
    </location>
</feature>
<dbReference type="Proteomes" id="UP001168620">
    <property type="component" value="Unassembled WGS sequence"/>
</dbReference>
<comment type="caution">
    <text evidence="3">The sequence shown here is derived from an EMBL/GenBank/DDBJ whole genome shotgun (WGS) entry which is preliminary data.</text>
</comment>
<protein>
    <submittedName>
        <fullName evidence="3">Uncharacterized protein</fullName>
    </submittedName>
</protein>
<evidence type="ECO:0000256" key="1">
    <source>
        <dbReference type="SAM" id="MobiDB-lite"/>
    </source>
</evidence>
<evidence type="ECO:0000256" key="2">
    <source>
        <dbReference type="SAM" id="Phobius"/>
    </source>
</evidence>
<reference evidence="3" key="1">
    <citation type="submission" date="2023-06" db="EMBL/GenBank/DDBJ databases">
        <title>Draft genome sequence of Nocardioides sp. SOB77.</title>
        <authorList>
            <person name="Zhang G."/>
        </authorList>
    </citation>
    <scope>NUCLEOTIDE SEQUENCE</scope>
    <source>
        <strain evidence="3">SOB77</strain>
    </source>
</reference>
<keyword evidence="2" id="KW-1133">Transmembrane helix</keyword>
<dbReference type="EMBL" id="JAUHJQ010000004">
    <property type="protein sequence ID" value="MDN4173612.1"/>
    <property type="molecule type" value="Genomic_DNA"/>
</dbReference>
<feature type="transmembrane region" description="Helical" evidence="2">
    <location>
        <begin position="233"/>
        <end position="250"/>
    </location>
</feature>
<evidence type="ECO:0000313" key="3">
    <source>
        <dbReference type="EMBL" id="MDN4173612.1"/>
    </source>
</evidence>
<feature type="transmembrane region" description="Helical" evidence="2">
    <location>
        <begin position="299"/>
        <end position="319"/>
    </location>
</feature>
<gene>
    <name evidence="3" type="ORF">QWY28_11695</name>
</gene>
<keyword evidence="4" id="KW-1185">Reference proteome</keyword>
<feature type="transmembrane region" description="Helical" evidence="2">
    <location>
        <begin position="393"/>
        <end position="413"/>
    </location>
</feature>
<sequence>MTDEVTAKQPDGGAGRGTLPPGEPPGEGSEGAPARSGARRSGGVVLMQAVSSLSTVVQLGLFAILLPRAFFDDYSVWITSTMFVVGLGQAIGSERVVIGVRSRAEGRSSSWALGAAIAAVQAVVGAWLGSWELALCAVAVLAWAVWDYLRIVEGFDRASWFLKRDVGVLVGQVAATVGAWALDVPGHLLVLAWWGVGLLAWTAFVAQDRRPGTGRPLAGLAVVWADRRESAPLLLDAALAGVPLVLALALARSQGGVGDASAARMALTILGPVTVLGIAGRRIVYSARSTGALSPRARLLFTVAIGAVFAVCFAILALTRTPLYPLLLPGFGGLTWLAVAGFATNHSAVMAAMLPAADLRADRRSLEIGAARLTATLTALAFVWVFAPFDTVANVAWCVAVASIAYAVVLTVLAPLRRPRPTPVVAA</sequence>
<feature type="transmembrane region" description="Helical" evidence="2">
    <location>
        <begin position="262"/>
        <end position="279"/>
    </location>
</feature>
<feature type="transmembrane region" description="Helical" evidence="2">
    <location>
        <begin position="133"/>
        <end position="149"/>
    </location>
</feature>
<dbReference type="RefSeq" id="WP_300952730.1">
    <property type="nucleotide sequence ID" value="NZ_JAUHJQ010000004.1"/>
</dbReference>
<feature type="transmembrane region" description="Helical" evidence="2">
    <location>
        <begin position="77"/>
        <end position="98"/>
    </location>
</feature>
<evidence type="ECO:0000313" key="4">
    <source>
        <dbReference type="Proteomes" id="UP001168620"/>
    </source>
</evidence>
<keyword evidence="2" id="KW-0472">Membrane</keyword>
<feature type="region of interest" description="Disordered" evidence="1">
    <location>
        <begin position="1"/>
        <end position="37"/>
    </location>
</feature>
<accession>A0ABT8FGS6</accession>
<organism evidence="3 4">
    <name type="scientific">Nocardioides oceani</name>
    <dbReference type="NCBI Taxonomy" id="3058369"/>
    <lineage>
        <taxon>Bacteria</taxon>
        <taxon>Bacillati</taxon>
        <taxon>Actinomycetota</taxon>
        <taxon>Actinomycetes</taxon>
        <taxon>Propionibacteriales</taxon>
        <taxon>Nocardioidaceae</taxon>
        <taxon>Nocardioides</taxon>
    </lineage>
</organism>
<feature type="transmembrane region" description="Helical" evidence="2">
    <location>
        <begin position="369"/>
        <end position="387"/>
    </location>
</feature>
<feature type="transmembrane region" description="Helical" evidence="2">
    <location>
        <begin position="44"/>
        <end position="65"/>
    </location>
</feature>
<keyword evidence="2" id="KW-0812">Transmembrane</keyword>